<comment type="caution">
    <text evidence="5">The sequence shown here is derived from an EMBL/GenBank/DDBJ whole genome shotgun (WGS) entry which is preliminary data.</text>
</comment>
<name>A0ABR4H501_9EURO</name>
<feature type="transmembrane region" description="Helical" evidence="2">
    <location>
        <begin position="495"/>
        <end position="517"/>
    </location>
</feature>
<keyword evidence="2" id="KW-0812">Transmembrane</keyword>
<evidence type="ECO:0000313" key="6">
    <source>
        <dbReference type="Proteomes" id="UP001610334"/>
    </source>
</evidence>
<feature type="chain" id="PRO_5045406062" evidence="3">
    <location>
        <begin position="23"/>
        <end position="626"/>
    </location>
</feature>
<feature type="compositionally biased region" description="Basic and acidic residues" evidence="1">
    <location>
        <begin position="612"/>
        <end position="626"/>
    </location>
</feature>
<evidence type="ECO:0000256" key="1">
    <source>
        <dbReference type="SAM" id="MobiDB-lite"/>
    </source>
</evidence>
<dbReference type="InterPro" id="IPR033121">
    <property type="entry name" value="PEPTIDASE_A1"/>
</dbReference>
<feature type="domain" description="Peptidase A1" evidence="4">
    <location>
        <begin position="42"/>
        <end position="423"/>
    </location>
</feature>
<organism evidence="5 6">
    <name type="scientific">Aspergillus granulosus</name>
    <dbReference type="NCBI Taxonomy" id="176169"/>
    <lineage>
        <taxon>Eukaryota</taxon>
        <taxon>Fungi</taxon>
        <taxon>Dikarya</taxon>
        <taxon>Ascomycota</taxon>
        <taxon>Pezizomycotina</taxon>
        <taxon>Eurotiomycetes</taxon>
        <taxon>Eurotiomycetidae</taxon>
        <taxon>Eurotiales</taxon>
        <taxon>Aspergillaceae</taxon>
        <taxon>Aspergillus</taxon>
        <taxon>Aspergillus subgen. Nidulantes</taxon>
    </lineage>
</organism>
<evidence type="ECO:0000259" key="4">
    <source>
        <dbReference type="PROSITE" id="PS51767"/>
    </source>
</evidence>
<proteinExistence type="predicted"/>
<sequence length="626" mass="67863">MIIFQAGVGAFLLLGFCHWALAAPPFSMTWSSKTFGPDGPWNAVEVNIGSPGQRIALYPGGAWESKILLSYTCANVTLSAVCYANKAGVFNPEESSTWDNTSINFAPSAISGWQPYVLGETNAVPVGALANRAFDSIDIGDRKAIPQSDLVGIMQASQTYPGGQEYPLQVGVLSLGAPTINHTFEIDADIDKPDTNGTFITSWLWEKDIIASYSYGLHIGSPTVDIPGSLMLGGYDRNRVLGDVSAQPFMSDGSLPIQLLDIGLGVSGDGGSPWNFTSKTGLLAKDNSTLETGTIVRASTADPYIYLPQSSCDSIAAELPLYYQPDYGLYFWNTSDPQYPKIVLTPSFMSFTFSKNGLNNENITINVPFALLSLTLEPPLITNPRKYFPCMGTNSTHALGRAFFQAAFIGVNWNHGTGNWFLAQGPGPGYSVTVDRTNIEASASTITGSSSSWEASWSRYWTALPTASDSIPHSNFSSNTPGNKSDGGLSTGAMAGIYTGSAVAAVLVIVLLVWLFFRPRRMLSNPKQQIATITSPFAGLAFGVNRLTRLTDVYEVADKRHSKQLGPYEISDKREIQQRGPHEAGVSRFAKSADVYEIPDKRYSRQLGSQELPERYSRREGPFELL</sequence>
<evidence type="ECO:0000313" key="5">
    <source>
        <dbReference type="EMBL" id="KAL2810530.1"/>
    </source>
</evidence>
<dbReference type="InterPro" id="IPR021109">
    <property type="entry name" value="Peptidase_aspartic_dom_sf"/>
</dbReference>
<keyword evidence="2" id="KW-1133">Transmembrane helix</keyword>
<protein>
    <submittedName>
        <fullName evidence="5">Aspartic peptidase domain-containing protein</fullName>
    </submittedName>
</protein>
<accession>A0ABR4H501</accession>
<dbReference type="SUPFAM" id="SSF50630">
    <property type="entry name" value="Acid proteases"/>
    <property type="match status" value="1"/>
</dbReference>
<gene>
    <name evidence="5" type="ORF">BJX63DRAFT_434177</name>
</gene>
<feature type="region of interest" description="Disordered" evidence="1">
    <location>
        <begin position="606"/>
        <end position="626"/>
    </location>
</feature>
<dbReference type="Gene3D" id="2.40.70.10">
    <property type="entry name" value="Acid Proteases"/>
    <property type="match status" value="2"/>
</dbReference>
<feature type="signal peptide" evidence="3">
    <location>
        <begin position="1"/>
        <end position="22"/>
    </location>
</feature>
<evidence type="ECO:0000256" key="2">
    <source>
        <dbReference type="SAM" id="Phobius"/>
    </source>
</evidence>
<keyword evidence="2" id="KW-0472">Membrane</keyword>
<keyword evidence="6" id="KW-1185">Reference proteome</keyword>
<keyword evidence="3" id="KW-0732">Signal</keyword>
<dbReference type="Proteomes" id="UP001610334">
    <property type="component" value="Unassembled WGS sequence"/>
</dbReference>
<evidence type="ECO:0000256" key="3">
    <source>
        <dbReference type="SAM" id="SignalP"/>
    </source>
</evidence>
<dbReference type="PROSITE" id="PS51767">
    <property type="entry name" value="PEPTIDASE_A1"/>
    <property type="match status" value="1"/>
</dbReference>
<dbReference type="EMBL" id="JBFXLT010000070">
    <property type="protein sequence ID" value="KAL2810530.1"/>
    <property type="molecule type" value="Genomic_DNA"/>
</dbReference>
<reference evidence="5 6" key="1">
    <citation type="submission" date="2024-07" db="EMBL/GenBank/DDBJ databases">
        <title>Section-level genome sequencing and comparative genomics of Aspergillus sections Usti and Cavernicolus.</title>
        <authorList>
            <consortium name="Lawrence Berkeley National Laboratory"/>
            <person name="Nybo J.L."/>
            <person name="Vesth T.C."/>
            <person name="Theobald S."/>
            <person name="Frisvad J.C."/>
            <person name="Larsen T.O."/>
            <person name="Kjaerboelling I."/>
            <person name="Rothschild-Mancinelli K."/>
            <person name="Lyhne E.K."/>
            <person name="Kogle M.E."/>
            <person name="Barry K."/>
            <person name="Clum A."/>
            <person name="Na H."/>
            <person name="Ledsgaard L."/>
            <person name="Lin J."/>
            <person name="Lipzen A."/>
            <person name="Kuo A."/>
            <person name="Riley R."/>
            <person name="Mondo S."/>
            <person name="Labutti K."/>
            <person name="Haridas S."/>
            <person name="Pangalinan J."/>
            <person name="Salamov A.A."/>
            <person name="Simmons B.A."/>
            <person name="Magnuson J.K."/>
            <person name="Chen J."/>
            <person name="Drula E."/>
            <person name="Henrissat B."/>
            <person name="Wiebenga A."/>
            <person name="Lubbers R.J."/>
            <person name="Gomes A.C."/>
            <person name="Makela M.R."/>
            <person name="Stajich J."/>
            <person name="Grigoriev I.V."/>
            <person name="Mortensen U.H."/>
            <person name="De Vries R.P."/>
            <person name="Baker S.E."/>
            <person name="Andersen M.R."/>
        </authorList>
    </citation>
    <scope>NUCLEOTIDE SEQUENCE [LARGE SCALE GENOMIC DNA]</scope>
    <source>
        <strain evidence="5 6">CBS 588.65</strain>
    </source>
</reference>